<dbReference type="Gene3D" id="3.10.580.10">
    <property type="entry name" value="CBS-domain"/>
    <property type="match status" value="2"/>
</dbReference>
<dbReference type="Pfam" id="PF00564">
    <property type="entry name" value="PB1"/>
    <property type="match status" value="1"/>
</dbReference>
<evidence type="ECO:0000256" key="3">
    <source>
        <dbReference type="SAM" id="MobiDB-lite"/>
    </source>
</evidence>
<keyword evidence="7" id="KW-1185">Reference proteome</keyword>
<dbReference type="PROSITE" id="PS51371">
    <property type="entry name" value="CBS"/>
    <property type="match status" value="4"/>
</dbReference>
<accession>A0A9W7ZX43</accession>
<reference evidence="6" key="1">
    <citation type="submission" date="2022-07" db="EMBL/GenBank/DDBJ databases">
        <title>Phylogenomic reconstructions and comparative analyses of Kickxellomycotina fungi.</title>
        <authorList>
            <person name="Reynolds N.K."/>
            <person name="Stajich J.E."/>
            <person name="Barry K."/>
            <person name="Grigoriev I.V."/>
            <person name="Crous P."/>
            <person name="Smith M.E."/>
        </authorList>
    </citation>
    <scope>NUCLEOTIDE SEQUENCE</scope>
    <source>
        <strain evidence="6">NBRC 100468</strain>
    </source>
</reference>
<evidence type="ECO:0000259" key="5">
    <source>
        <dbReference type="PROSITE" id="PS51371"/>
    </source>
</evidence>
<sequence>MARPSRESSAGVSDQARQRQNRRDEAIRKKAELDINKKKSQNRQNRSGPPGSGNSDLPTTPNSADRRPRGYNQQRKYAPGTVAALRPAVALTVPDDINIVEAAQLMAAKRADSVLVVGEDERLSGIFTAKDVAFRVVAEGLNARSTLVRDIATPNPLCVTTDTQATDALNTMVDRGFRHLPVCNDEGDVVGLLDVIKCMYEALDKMDRAYQTSKALYEALEGVEKEWSVNPSHLVSFVDSMRDQMSCPTLGSLIDGSAPIMVSPRTNVQEIARLMRANRTTASLVMEENGDRIAGIFTSKDLVLRVVAAGLNPSNCSVVRVMTPHPDTVPPETSIIDALKRMYERHYLNLPVVSPDSEILGVIDVLRLCYATLEQMKTIQRKKQEEHGGGSSQVGAESDINGGPMWSRFFNGTLPAELDNRSDTGHSVGPQGSYLERYSNSQIPEVFPNDSASVAEDIRSAVNSRVGEQEAFPPGFTSPTYPSGMPIPAHMLTNTGSHPQSATAASQLTSSMNKPPPNVPEGHYTFKFKSPSGKTHRFTSPKDDIGKLRSTLIKLTTQDGTQNVEELIEKVGIAYIDDEGDAVNLSTTEDLQHAVQTAEQLFTYRVSIQFNPQALDQYTKAKEKAAKEAQEEEQRKKEAASAAAAAAAASQPPAAPTPKAVDNVVNIGPFGVPEKYLLPTALGGGFAAALVVVFIASRLAKN</sequence>
<protein>
    <recommendedName>
        <fullName evidence="5">CBS domain-containing protein</fullName>
    </recommendedName>
</protein>
<evidence type="ECO:0000256" key="4">
    <source>
        <dbReference type="SAM" id="Phobius"/>
    </source>
</evidence>
<gene>
    <name evidence="6" type="ORF">H4219_002592</name>
</gene>
<feature type="transmembrane region" description="Helical" evidence="4">
    <location>
        <begin position="676"/>
        <end position="696"/>
    </location>
</feature>
<dbReference type="SMART" id="SM00116">
    <property type="entry name" value="CBS"/>
    <property type="match status" value="4"/>
</dbReference>
<keyword evidence="4" id="KW-0472">Membrane</keyword>
<dbReference type="InterPro" id="IPR000270">
    <property type="entry name" value="PB1_dom"/>
</dbReference>
<organism evidence="6 7">
    <name type="scientific">Mycoemilia scoparia</name>
    <dbReference type="NCBI Taxonomy" id="417184"/>
    <lineage>
        <taxon>Eukaryota</taxon>
        <taxon>Fungi</taxon>
        <taxon>Fungi incertae sedis</taxon>
        <taxon>Zoopagomycota</taxon>
        <taxon>Kickxellomycotina</taxon>
        <taxon>Kickxellomycetes</taxon>
        <taxon>Kickxellales</taxon>
        <taxon>Kickxellaceae</taxon>
        <taxon>Mycoemilia</taxon>
    </lineage>
</organism>
<comment type="caution">
    <text evidence="6">The sequence shown here is derived from an EMBL/GenBank/DDBJ whole genome shotgun (WGS) entry which is preliminary data.</text>
</comment>
<keyword evidence="4" id="KW-0812">Transmembrane</keyword>
<evidence type="ECO:0000256" key="1">
    <source>
        <dbReference type="ARBA" id="ARBA00022737"/>
    </source>
</evidence>
<dbReference type="AlphaFoldDB" id="A0A9W7ZX43"/>
<dbReference type="EMBL" id="JANBPU010000045">
    <property type="protein sequence ID" value="KAJ1918437.1"/>
    <property type="molecule type" value="Genomic_DNA"/>
</dbReference>
<feature type="region of interest" description="Disordered" evidence="3">
    <location>
        <begin position="496"/>
        <end position="515"/>
    </location>
</feature>
<name>A0A9W7ZX43_9FUNG</name>
<feature type="compositionally biased region" description="Low complexity" evidence="3">
    <location>
        <begin position="640"/>
        <end position="658"/>
    </location>
</feature>
<feature type="compositionally biased region" description="Basic and acidic residues" evidence="3">
    <location>
        <begin position="21"/>
        <end position="37"/>
    </location>
</feature>
<feature type="region of interest" description="Disordered" evidence="3">
    <location>
        <begin position="381"/>
        <end position="401"/>
    </location>
</feature>
<dbReference type="Proteomes" id="UP001150538">
    <property type="component" value="Unassembled WGS sequence"/>
</dbReference>
<dbReference type="PANTHER" id="PTHR48108:SF26">
    <property type="entry name" value="CBS DOMAIN-CONTAINING PROTEIN DDB_G0289609"/>
    <property type="match status" value="1"/>
</dbReference>
<feature type="compositionally biased region" description="Basic and acidic residues" evidence="3">
    <location>
        <begin position="622"/>
        <end position="639"/>
    </location>
</feature>
<feature type="compositionally biased region" description="Low complexity" evidence="3">
    <location>
        <begin position="500"/>
        <end position="511"/>
    </location>
</feature>
<feature type="region of interest" description="Disordered" evidence="3">
    <location>
        <begin position="622"/>
        <end position="658"/>
    </location>
</feature>
<dbReference type="Pfam" id="PF00571">
    <property type="entry name" value="CBS"/>
    <property type="match status" value="4"/>
</dbReference>
<dbReference type="PANTHER" id="PTHR48108">
    <property type="entry name" value="CBS DOMAIN-CONTAINING PROTEIN CBSX2, CHLOROPLASTIC"/>
    <property type="match status" value="1"/>
</dbReference>
<evidence type="ECO:0000313" key="6">
    <source>
        <dbReference type="EMBL" id="KAJ1918437.1"/>
    </source>
</evidence>
<dbReference type="OrthoDB" id="418595at2759"/>
<keyword evidence="4" id="KW-1133">Transmembrane helix</keyword>
<dbReference type="InterPro" id="IPR000644">
    <property type="entry name" value="CBS_dom"/>
</dbReference>
<feature type="region of interest" description="Disordered" evidence="3">
    <location>
        <begin position="1"/>
        <end position="79"/>
    </location>
</feature>
<dbReference type="CDD" id="cd17781">
    <property type="entry name" value="CBS_pair_MUG70_1"/>
    <property type="match status" value="1"/>
</dbReference>
<feature type="domain" description="CBS" evidence="5">
    <location>
        <begin position="85"/>
        <end position="144"/>
    </location>
</feature>
<keyword evidence="2" id="KW-0129">CBS domain</keyword>
<feature type="compositionally biased region" description="Polar residues" evidence="3">
    <location>
        <begin position="42"/>
        <end position="63"/>
    </location>
</feature>
<dbReference type="CDD" id="cd17782">
    <property type="entry name" value="CBS_pair_MUG70_2"/>
    <property type="match status" value="1"/>
</dbReference>
<keyword evidence="1" id="KW-0677">Repeat</keyword>
<proteinExistence type="predicted"/>
<evidence type="ECO:0000256" key="2">
    <source>
        <dbReference type="PROSITE-ProRule" id="PRU00703"/>
    </source>
</evidence>
<evidence type="ECO:0000313" key="7">
    <source>
        <dbReference type="Proteomes" id="UP001150538"/>
    </source>
</evidence>
<dbReference type="InterPro" id="IPR051462">
    <property type="entry name" value="CBS_domain-containing"/>
</dbReference>
<feature type="domain" description="CBS" evidence="5">
    <location>
        <begin position="152"/>
        <end position="208"/>
    </location>
</feature>
<feature type="domain" description="CBS" evidence="5">
    <location>
        <begin position="322"/>
        <end position="378"/>
    </location>
</feature>
<dbReference type="SUPFAM" id="SSF54631">
    <property type="entry name" value="CBS-domain pair"/>
    <property type="match status" value="2"/>
</dbReference>
<dbReference type="InterPro" id="IPR046342">
    <property type="entry name" value="CBS_dom_sf"/>
</dbReference>
<dbReference type="SUPFAM" id="SSF54277">
    <property type="entry name" value="CAD &amp; PB1 domains"/>
    <property type="match status" value="1"/>
</dbReference>
<feature type="domain" description="CBS" evidence="5">
    <location>
        <begin position="253"/>
        <end position="314"/>
    </location>
</feature>